<name>A0A314KY82_NICAT</name>
<dbReference type="Proteomes" id="UP000187609">
    <property type="component" value="Unassembled WGS sequence"/>
</dbReference>
<sequence length="210" mass="24171">MVSEPFDSWTEMTTLEDDIDDTEYQEIHQDIDDIRKSMVELACKHEKLLNEVKQMMVSLFPKIKLPISEEILAKSTESVPSSGHESNVDNLKKNNLGFDPVDLGEDNEGKTENIKPFLSVMNNTKDTQIIRGFLGPYSLSGNTLMNLDAKLQYSSHDWYIFDEILQSDLFDRCKNNFIAEGYVHDLAEDIENEIDVFAHKHALHRNQEMN</sequence>
<evidence type="ECO:0000313" key="2">
    <source>
        <dbReference type="Proteomes" id="UP000187609"/>
    </source>
</evidence>
<keyword evidence="2" id="KW-1185">Reference proteome</keyword>
<comment type="caution">
    <text evidence="1">The sequence shown here is derived from an EMBL/GenBank/DDBJ whole genome shotgun (WGS) entry which is preliminary data.</text>
</comment>
<organism evidence="1 2">
    <name type="scientific">Nicotiana attenuata</name>
    <name type="common">Coyote tobacco</name>
    <dbReference type="NCBI Taxonomy" id="49451"/>
    <lineage>
        <taxon>Eukaryota</taxon>
        <taxon>Viridiplantae</taxon>
        <taxon>Streptophyta</taxon>
        <taxon>Embryophyta</taxon>
        <taxon>Tracheophyta</taxon>
        <taxon>Spermatophyta</taxon>
        <taxon>Magnoliopsida</taxon>
        <taxon>eudicotyledons</taxon>
        <taxon>Gunneridae</taxon>
        <taxon>Pentapetalae</taxon>
        <taxon>asterids</taxon>
        <taxon>lamiids</taxon>
        <taxon>Solanales</taxon>
        <taxon>Solanaceae</taxon>
        <taxon>Nicotianoideae</taxon>
        <taxon>Nicotianeae</taxon>
        <taxon>Nicotiana</taxon>
    </lineage>
</organism>
<accession>A0A314KY82</accession>
<dbReference type="AlphaFoldDB" id="A0A314KY82"/>
<protein>
    <submittedName>
        <fullName evidence="1">Uncharacterized protein</fullName>
    </submittedName>
</protein>
<dbReference type="Gramene" id="OIT34270">
    <property type="protein sequence ID" value="OIT34270"/>
    <property type="gene ID" value="A4A49_16375"/>
</dbReference>
<gene>
    <name evidence="1" type="ORF">A4A49_16375</name>
</gene>
<evidence type="ECO:0000313" key="1">
    <source>
        <dbReference type="EMBL" id="OIT34270.1"/>
    </source>
</evidence>
<dbReference type="EMBL" id="MJEQ01000735">
    <property type="protein sequence ID" value="OIT34270.1"/>
    <property type="molecule type" value="Genomic_DNA"/>
</dbReference>
<dbReference type="SMR" id="A0A314KY82"/>
<proteinExistence type="predicted"/>
<reference evidence="1" key="1">
    <citation type="submission" date="2016-11" db="EMBL/GenBank/DDBJ databases">
        <title>The genome of Nicotiana attenuata.</title>
        <authorList>
            <person name="Xu S."/>
            <person name="Brockmoeller T."/>
            <person name="Gaquerel E."/>
            <person name="Navarro A."/>
            <person name="Kuhl H."/>
            <person name="Gase K."/>
            <person name="Ling Z."/>
            <person name="Zhou W."/>
            <person name="Kreitzer C."/>
            <person name="Stanke M."/>
            <person name="Tang H."/>
            <person name="Lyons E."/>
            <person name="Pandey P."/>
            <person name="Pandey S.P."/>
            <person name="Timmermann B."/>
            <person name="Baldwin I.T."/>
        </authorList>
    </citation>
    <scope>NUCLEOTIDE SEQUENCE [LARGE SCALE GENOMIC DNA]</scope>
    <source>
        <strain evidence="1">UT</strain>
    </source>
</reference>